<dbReference type="PRINTS" id="PR00080">
    <property type="entry name" value="SDRFAMILY"/>
</dbReference>
<proteinExistence type="inferred from homology"/>
<evidence type="ECO:0000256" key="2">
    <source>
        <dbReference type="ARBA" id="ARBA00023002"/>
    </source>
</evidence>
<dbReference type="RefSeq" id="XP_046600117.1">
    <property type="nucleotide sequence ID" value="XM_046744161.1"/>
</dbReference>
<reference evidence="5" key="1">
    <citation type="submission" date="2025-08" db="UniProtKB">
        <authorList>
            <consortium name="RefSeq"/>
        </authorList>
    </citation>
    <scope>IDENTIFICATION</scope>
    <source>
        <tissue evidence="5">Thorax and Abdomen</tissue>
    </source>
</reference>
<name>A0ABM3GIL4_NEOLC</name>
<dbReference type="Pfam" id="PF00106">
    <property type="entry name" value="adh_short"/>
    <property type="match status" value="1"/>
</dbReference>
<dbReference type="Proteomes" id="UP000829291">
    <property type="component" value="Chromosome 6"/>
</dbReference>
<evidence type="ECO:0000256" key="3">
    <source>
        <dbReference type="RuleBase" id="RU000363"/>
    </source>
</evidence>
<evidence type="ECO:0000313" key="4">
    <source>
        <dbReference type="Proteomes" id="UP000829291"/>
    </source>
</evidence>
<sequence>MDRWVGKVAVVTGASAGIGAAIAEALVKEGLLVVGFARRQVKLEVLAKSFHGLKGKFYVKQCDVSNEEDLVAAFNWVKTELGGIDVLVNNAGVINSRKFLDDDIPSLRNMLNVNFVATAIGTQEAVASMRSRKVPGHIININSVAGHVTPPVPMAISAYCSTKYAVTALTETVRKELAAANAEIKITSLSPGFVATEILQKASYDATVLERFRHVPHLEPKDISDAVVYVLGTPQNVQITELTIRPLNETM</sequence>
<dbReference type="PANTHER" id="PTHR43115:SF4">
    <property type="entry name" value="DEHYDROGENASE_REDUCTASE SDR FAMILY MEMBER 11"/>
    <property type="match status" value="1"/>
</dbReference>
<protein>
    <submittedName>
        <fullName evidence="5">Farnesol dehydrogenase-like</fullName>
    </submittedName>
</protein>
<organism evidence="4 5">
    <name type="scientific">Neodiprion lecontei</name>
    <name type="common">Redheaded pine sawfly</name>
    <dbReference type="NCBI Taxonomy" id="441921"/>
    <lineage>
        <taxon>Eukaryota</taxon>
        <taxon>Metazoa</taxon>
        <taxon>Ecdysozoa</taxon>
        <taxon>Arthropoda</taxon>
        <taxon>Hexapoda</taxon>
        <taxon>Insecta</taxon>
        <taxon>Pterygota</taxon>
        <taxon>Neoptera</taxon>
        <taxon>Endopterygota</taxon>
        <taxon>Hymenoptera</taxon>
        <taxon>Tenthredinoidea</taxon>
        <taxon>Diprionidae</taxon>
        <taxon>Diprioninae</taxon>
        <taxon>Neodiprion</taxon>
    </lineage>
</organism>
<keyword evidence="4" id="KW-1185">Reference proteome</keyword>
<comment type="similarity">
    <text evidence="1 3">Belongs to the short-chain dehydrogenases/reductases (SDR) family.</text>
</comment>
<dbReference type="SUPFAM" id="SSF51735">
    <property type="entry name" value="NAD(P)-binding Rossmann-fold domains"/>
    <property type="match status" value="1"/>
</dbReference>
<keyword evidence="2" id="KW-0560">Oxidoreductase</keyword>
<dbReference type="GeneID" id="124295189"/>
<gene>
    <name evidence="5" type="primary">LOC124295189</name>
</gene>
<evidence type="ECO:0000256" key="1">
    <source>
        <dbReference type="ARBA" id="ARBA00006484"/>
    </source>
</evidence>
<evidence type="ECO:0000313" key="5">
    <source>
        <dbReference type="RefSeq" id="XP_046600117.1"/>
    </source>
</evidence>
<dbReference type="PRINTS" id="PR00081">
    <property type="entry name" value="GDHRDH"/>
</dbReference>
<dbReference type="InterPro" id="IPR002347">
    <property type="entry name" value="SDR_fam"/>
</dbReference>
<dbReference type="InterPro" id="IPR036291">
    <property type="entry name" value="NAD(P)-bd_dom_sf"/>
</dbReference>
<accession>A0ABM3GIL4</accession>
<dbReference type="PANTHER" id="PTHR43115">
    <property type="entry name" value="DEHYDROGENASE/REDUCTASE SDR FAMILY MEMBER 11"/>
    <property type="match status" value="1"/>
</dbReference>
<dbReference type="Gene3D" id="3.40.50.720">
    <property type="entry name" value="NAD(P)-binding Rossmann-like Domain"/>
    <property type="match status" value="1"/>
</dbReference>